<accession>A0A9X9PX27</accession>
<reference evidence="1 2" key="1">
    <citation type="submission" date="2018-10" db="EMBL/GenBank/DDBJ databases">
        <authorList>
            <person name="Ekblom R."/>
            <person name="Jareborg N."/>
        </authorList>
    </citation>
    <scope>NUCLEOTIDE SEQUENCE [LARGE SCALE GENOMIC DNA]</scope>
    <source>
        <tissue evidence="1">Muscle</tissue>
    </source>
</reference>
<evidence type="ECO:0000313" key="2">
    <source>
        <dbReference type="Proteomes" id="UP000269945"/>
    </source>
</evidence>
<keyword evidence="2" id="KW-1185">Reference proteome</keyword>
<proteinExistence type="predicted"/>
<comment type="caution">
    <text evidence="1">The sequence shown here is derived from an EMBL/GenBank/DDBJ whole genome shotgun (WGS) entry which is preliminary data.</text>
</comment>
<evidence type="ECO:0000313" key="1">
    <source>
        <dbReference type="EMBL" id="VCW70659.1"/>
    </source>
</evidence>
<name>A0A9X9PX27_GULGU</name>
<organism evidence="1 2">
    <name type="scientific">Gulo gulo</name>
    <name type="common">Wolverine</name>
    <name type="synonym">Gluton</name>
    <dbReference type="NCBI Taxonomy" id="48420"/>
    <lineage>
        <taxon>Eukaryota</taxon>
        <taxon>Metazoa</taxon>
        <taxon>Chordata</taxon>
        <taxon>Craniata</taxon>
        <taxon>Vertebrata</taxon>
        <taxon>Euteleostomi</taxon>
        <taxon>Mammalia</taxon>
        <taxon>Eutheria</taxon>
        <taxon>Laurasiatheria</taxon>
        <taxon>Carnivora</taxon>
        <taxon>Caniformia</taxon>
        <taxon>Musteloidea</taxon>
        <taxon>Mustelidae</taxon>
        <taxon>Guloninae</taxon>
        <taxon>Gulo</taxon>
    </lineage>
</organism>
<dbReference type="EMBL" id="CYRY02006173">
    <property type="protein sequence ID" value="VCW70659.1"/>
    <property type="molecule type" value="Genomic_DNA"/>
</dbReference>
<gene>
    <name evidence="1" type="ORF">BN2614_LOCUS1</name>
</gene>
<dbReference type="Proteomes" id="UP000269945">
    <property type="component" value="Unassembled WGS sequence"/>
</dbReference>
<sequence length="13" mass="1423">MVLGPQTAQMMCL</sequence>
<protein>
    <submittedName>
        <fullName evidence="1">Uncharacterized protein</fullName>
    </submittedName>
</protein>